<dbReference type="SUPFAM" id="SSF53137">
    <property type="entry name" value="Translational machinery components"/>
    <property type="match status" value="1"/>
</dbReference>
<dbReference type="InterPro" id="IPR057268">
    <property type="entry name" value="Ribosomal_L18"/>
</dbReference>
<keyword evidence="12" id="KW-1185">Reference proteome</keyword>
<evidence type="ECO:0000256" key="5">
    <source>
        <dbReference type="ARBA" id="ARBA00022980"/>
    </source>
</evidence>
<dbReference type="GO" id="GO:0003735">
    <property type="term" value="F:structural constituent of ribosome"/>
    <property type="evidence" value="ECO:0007669"/>
    <property type="project" value="InterPro"/>
</dbReference>
<dbReference type="InterPro" id="IPR005485">
    <property type="entry name" value="Rbsml_uL18_euk_arch"/>
</dbReference>
<name>A0AAD9P8F8_RIDPI</name>
<evidence type="ECO:0000256" key="9">
    <source>
        <dbReference type="SAM" id="MobiDB-lite"/>
    </source>
</evidence>
<dbReference type="GO" id="GO:0006412">
    <property type="term" value="P:translation"/>
    <property type="evidence" value="ECO:0007669"/>
    <property type="project" value="InterPro"/>
</dbReference>
<feature type="region of interest" description="Disordered" evidence="9">
    <location>
        <begin position="243"/>
        <end position="295"/>
    </location>
</feature>
<dbReference type="FunFam" id="3.30.420.100:FF:000002">
    <property type="entry name" value="60S ribosomal protein L5"/>
    <property type="match status" value="1"/>
</dbReference>
<dbReference type="Pfam" id="PF14204">
    <property type="entry name" value="Ribosomal_L18_c"/>
    <property type="match status" value="1"/>
</dbReference>
<evidence type="ECO:0000313" key="11">
    <source>
        <dbReference type="EMBL" id="KAK2190099.1"/>
    </source>
</evidence>
<evidence type="ECO:0000256" key="4">
    <source>
        <dbReference type="ARBA" id="ARBA00022730"/>
    </source>
</evidence>
<keyword evidence="6" id="KW-0687">Ribonucleoprotein</keyword>
<dbReference type="AlphaFoldDB" id="A0AAD9P8F8"/>
<feature type="domain" description="Large ribosomal subunit protein uL18 C-terminal eukaryotes" evidence="10">
    <location>
        <begin position="236"/>
        <end position="290"/>
    </location>
</feature>
<dbReference type="Gene3D" id="3.30.420.100">
    <property type="match status" value="1"/>
</dbReference>
<evidence type="ECO:0000256" key="6">
    <source>
        <dbReference type="ARBA" id="ARBA00023274"/>
    </source>
</evidence>
<dbReference type="EMBL" id="JAODUO010000088">
    <property type="protein sequence ID" value="KAK2190099.1"/>
    <property type="molecule type" value="Genomic_DNA"/>
</dbReference>
<dbReference type="HAMAP" id="MF_01337_A">
    <property type="entry name" value="Ribosomal_uL18_A"/>
    <property type="match status" value="1"/>
</dbReference>
<keyword evidence="4" id="KW-0699">rRNA-binding</keyword>
<dbReference type="GO" id="GO:0022625">
    <property type="term" value="C:cytosolic large ribosomal subunit"/>
    <property type="evidence" value="ECO:0007669"/>
    <property type="project" value="TreeGrafter"/>
</dbReference>
<gene>
    <name evidence="11" type="ORF">NP493_88g02011</name>
</gene>
<reference evidence="11" key="1">
    <citation type="journal article" date="2023" name="Mol. Biol. Evol.">
        <title>Third-Generation Sequencing Reveals the Adaptive Role of the Epigenome in Three Deep-Sea Polychaetes.</title>
        <authorList>
            <person name="Perez M."/>
            <person name="Aroh O."/>
            <person name="Sun Y."/>
            <person name="Lan Y."/>
            <person name="Juniper S.K."/>
            <person name="Young C.R."/>
            <person name="Angers B."/>
            <person name="Qian P.Y."/>
        </authorList>
    </citation>
    <scope>NUCLEOTIDE SEQUENCE</scope>
    <source>
        <strain evidence="11">R07B-5</strain>
    </source>
</reference>
<evidence type="ECO:0000259" key="10">
    <source>
        <dbReference type="Pfam" id="PF14204"/>
    </source>
</evidence>
<comment type="caution">
    <text evidence="11">The sequence shown here is derived from an EMBL/GenBank/DDBJ whole genome shotgun (WGS) entry which is preliminary data.</text>
</comment>
<sequence length="295" mass="34023">MGFVKVVKNKAYFKRFQVKYKRRREGKTDYQARKQLVIQDKSKYNTPKYRMIVRFTNKDIICQVAYARIQGDVIICAAYAHELPRYGVKVGLTNYAAAYCTGLLLARRLLQKFKLDSLYTGTEEVDGAEYMVESIDGQPGAFRCYLDVGLVRTTTGARIFGALKGAVDGGLDMPHSMKRFPGYDSETKDFNADIHRQHIFGQHVANYMTTLRDSDEDAYKKQFSRFIKLGINPESMESMYKKTHASIREDPAAKKAPPKKEGKVKRWNRSKMSKAQRMDRVKQKKNSFMRKKEAE</sequence>
<dbReference type="PANTHER" id="PTHR23410">
    <property type="entry name" value="RIBOSOMAL PROTEIN L5-RELATED"/>
    <property type="match status" value="1"/>
</dbReference>
<evidence type="ECO:0000256" key="7">
    <source>
        <dbReference type="ARBA" id="ARBA00035197"/>
    </source>
</evidence>
<evidence type="ECO:0000256" key="1">
    <source>
        <dbReference type="ARBA" id="ARBA00004496"/>
    </source>
</evidence>
<dbReference type="Pfam" id="PF17144">
    <property type="entry name" value="Ribosomal_L5e"/>
    <property type="match status" value="1"/>
</dbReference>
<dbReference type="Proteomes" id="UP001209878">
    <property type="component" value="Unassembled WGS sequence"/>
</dbReference>
<evidence type="ECO:0000256" key="3">
    <source>
        <dbReference type="ARBA" id="ARBA00022490"/>
    </source>
</evidence>
<organism evidence="11 12">
    <name type="scientific">Ridgeia piscesae</name>
    <name type="common">Tubeworm</name>
    <dbReference type="NCBI Taxonomy" id="27915"/>
    <lineage>
        <taxon>Eukaryota</taxon>
        <taxon>Metazoa</taxon>
        <taxon>Spiralia</taxon>
        <taxon>Lophotrochozoa</taxon>
        <taxon>Annelida</taxon>
        <taxon>Polychaeta</taxon>
        <taxon>Sedentaria</taxon>
        <taxon>Canalipalpata</taxon>
        <taxon>Sabellida</taxon>
        <taxon>Siboglinidae</taxon>
        <taxon>Ridgeia</taxon>
    </lineage>
</organism>
<accession>A0AAD9P8F8</accession>
<protein>
    <recommendedName>
        <fullName evidence="7">Large ribosomal subunit protein uL18</fullName>
    </recommendedName>
    <alternativeName>
        <fullName evidence="8">60S ribosomal protein L5</fullName>
    </alternativeName>
</protein>
<dbReference type="PANTHER" id="PTHR23410:SF12">
    <property type="entry name" value="LARGE RIBOSOMAL SUBUNIT PROTEIN UL18"/>
    <property type="match status" value="1"/>
</dbReference>
<keyword evidence="4" id="KW-0694">RNA-binding</keyword>
<dbReference type="GO" id="GO:0008097">
    <property type="term" value="F:5S rRNA binding"/>
    <property type="evidence" value="ECO:0007669"/>
    <property type="project" value="InterPro"/>
</dbReference>
<keyword evidence="5" id="KW-0689">Ribosomal protein</keyword>
<dbReference type="PRINTS" id="PR00058">
    <property type="entry name" value="RIBOSOMALL5"/>
</dbReference>
<keyword evidence="3" id="KW-0963">Cytoplasm</keyword>
<evidence type="ECO:0000313" key="12">
    <source>
        <dbReference type="Proteomes" id="UP001209878"/>
    </source>
</evidence>
<dbReference type="CDD" id="cd00432">
    <property type="entry name" value="Ribosomal_L18_L5e"/>
    <property type="match status" value="1"/>
</dbReference>
<evidence type="ECO:0000256" key="8">
    <source>
        <dbReference type="ARBA" id="ARBA00035352"/>
    </source>
</evidence>
<dbReference type="InterPro" id="IPR025607">
    <property type="entry name" value="Ribosomal_uL18_C_euk"/>
</dbReference>
<feature type="compositionally biased region" description="Basic residues" evidence="9">
    <location>
        <begin position="262"/>
        <end position="274"/>
    </location>
</feature>
<feature type="compositionally biased region" description="Basic and acidic residues" evidence="9">
    <location>
        <begin position="246"/>
        <end position="261"/>
    </location>
</feature>
<comment type="subcellular location">
    <subcellularLocation>
        <location evidence="1">Cytoplasm</location>
    </subcellularLocation>
</comment>
<comment type="similarity">
    <text evidence="2">Belongs to the universal ribosomal protein uL18 family.</text>
</comment>
<proteinExistence type="inferred from homology"/>
<dbReference type="GO" id="GO:0000027">
    <property type="term" value="P:ribosomal large subunit assembly"/>
    <property type="evidence" value="ECO:0007669"/>
    <property type="project" value="TreeGrafter"/>
</dbReference>
<evidence type="ECO:0000256" key="2">
    <source>
        <dbReference type="ARBA" id="ARBA00007116"/>
    </source>
</evidence>